<reference evidence="3" key="1">
    <citation type="submission" date="2016-10" db="EMBL/GenBank/DDBJ databases">
        <authorList>
            <person name="Varghese N."/>
            <person name="Submissions S."/>
        </authorList>
    </citation>
    <scope>NUCLEOTIDE SEQUENCE [LARGE SCALE GENOMIC DNA]</scope>
    <source>
        <strain evidence="3">DSM 22530</strain>
    </source>
</reference>
<proteinExistence type="predicted"/>
<gene>
    <name evidence="2" type="ORF">SAMN05216238_102419</name>
</gene>
<evidence type="ECO:0000259" key="1">
    <source>
        <dbReference type="Pfam" id="PF11867"/>
    </source>
</evidence>
<dbReference type="Proteomes" id="UP000199474">
    <property type="component" value="Unassembled WGS sequence"/>
</dbReference>
<accession>A0A1I1TSL8</accession>
<dbReference type="STRING" id="640948.SAMN05216238_102419"/>
<dbReference type="OrthoDB" id="1047417at2"/>
<dbReference type="AlphaFoldDB" id="A0A1I1TSL8"/>
<keyword evidence="3" id="KW-1185">Reference proteome</keyword>
<dbReference type="InterPro" id="IPR021810">
    <property type="entry name" value="T1RH-like_C"/>
</dbReference>
<dbReference type="RefSeq" id="WP_090081935.1">
    <property type="nucleotide sequence ID" value="NZ_FOMR01000002.1"/>
</dbReference>
<feature type="domain" description="Type I restriction enzyme HindI endonuclease subunit-like C-terminal" evidence="1">
    <location>
        <begin position="221"/>
        <end position="328"/>
    </location>
</feature>
<dbReference type="EMBL" id="FOMR01000002">
    <property type="protein sequence ID" value="SFD61365.1"/>
    <property type="molecule type" value="Genomic_DNA"/>
</dbReference>
<sequence length="335" mass="37866">MNYLKELNAFYNQIIFNPLSGSAVALWNTLMHFNNLCGWQKTFTVPASAIELKSGIKGTSFKRARQELQEKGYIHVTPGSGNQAATYGMISQVRHGQESEFAGQEAPETRPEETEPVREEYCPEMPAAADQEAQPQTNDASKDQFANELSQHVTKTSLNTRQDAAKGDNNAVGWTDWNSANRKAINEVHSTAPLFKQYINKNKTKHKPTTTPVVQFYRGNFDKLSAYGEPENFVEACTKLEKAFKLVKHTDDALPFADEVTLYQMVRIQVKKYLTSQQSSPKADQTVEERLNAMIDRHLETKEPVDIYQVAGIEKPDISILDEDFFERHGRKGRA</sequence>
<evidence type="ECO:0000313" key="2">
    <source>
        <dbReference type="EMBL" id="SFD61365.1"/>
    </source>
</evidence>
<protein>
    <recommendedName>
        <fullName evidence="1">Type I restriction enzyme HindI endonuclease subunit-like C-terminal domain-containing protein</fullName>
    </recommendedName>
</protein>
<dbReference type="Pfam" id="PF11867">
    <property type="entry name" value="T1RH-like_C"/>
    <property type="match status" value="1"/>
</dbReference>
<name>A0A1I1TSL8_9BACI</name>
<evidence type="ECO:0000313" key="3">
    <source>
        <dbReference type="Proteomes" id="UP000199474"/>
    </source>
</evidence>
<organism evidence="2 3">
    <name type="scientific">Lentibacillus persicus</name>
    <dbReference type="NCBI Taxonomy" id="640948"/>
    <lineage>
        <taxon>Bacteria</taxon>
        <taxon>Bacillati</taxon>
        <taxon>Bacillota</taxon>
        <taxon>Bacilli</taxon>
        <taxon>Bacillales</taxon>
        <taxon>Bacillaceae</taxon>
        <taxon>Lentibacillus</taxon>
    </lineage>
</organism>